<dbReference type="EMBL" id="JAXCEI010000002">
    <property type="protein sequence ID" value="MFA1538412.1"/>
    <property type="molecule type" value="Genomic_DNA"/>
</dbReference>
<evidence type="ECO:0008006" key="4">
    <source>
        <dbReference type="Google" id="ProtNLM"/>
    </source>
</evidence>
<dbReference type="Proteomes" id="UP001569963">
    <property type="component" value="Unassembled WGS sequence"/>
</dbReference>
<evidence type="ECO:0000256" key="1">
    <source>
        <dbReference type="SAM" id="MobiDB-lite"/>
    </source>
</evidence>
<comment type="caution">
    <text evidence="2">The sequence shown here is derived from an EMBL/GenBank/DDBJ whole genome shotgun (WGS) entry which is preliminary data.</text>
</comment>
<keyword evidence="3" id="KW-1185">Reference proteome</keyword>
<proteinExistence type="predicted"/>
<feature type="region of interest" description="Disordered" evidence="1">
    <location>
        <begin position="1"/>
        <end position="35"/>
    </location>
</feature>
<evidence type="ECO:0000313" key="3">
    <source>
        <dbReference type="Proteomes" id="UP001569963"/>
    </source>
</evidence>
<dbReference type="RefSeq" id="WP_371947776.1">
    <property type="nucleotide sequence ID" value="NZ_JAXCEI010000002.1"/>
</dbReference>
<organism evidence="2 3">
    <name type="scientific">Actinomadura monticuli</name>
    <dbReference type="NCBI Taxonomy" id="3097367"/>
    <lineage>
        <taxon>Bacteria</taxon>
        <taxon>Bacillati</taxon>
        <taxon>Actinomycetota</taxon>
        <taxon>Actinomycetes</taxon>
        <taxon>Streptosporangiales</taxon>
        <taxon>Thermomonosporaceae</taxon>
        <taxon>Actinomadura</taxon>
    </lineage>
</organism>
<reference evidence="2 3" key="1">
    <citation type="submission" date="2023-11" db="EMBL/GenBank/DDBJ databases">
        <title>Actinomadura monticuli sp. nov., isolated from volcanic ash.</title>
        <authorList>
            <person name="Lee S.D."/>
            <person name="Yang H."/>
            <person name="Kim I.S."/>
        </authorList>
    </citation>
    <scope>NUCLEOTIDE SEQUENCE [LARGE SCALE GENOMIC DNA]</scope>
    <source>
        <strain evidence="2 3">DLS-62</strain>
    </source>
</reference>
<sequence length="56" mass="5924">MREDGLLTRMPSASQVSGSARMVSISGNGSDSELSGEKYDAVNGLLTLLRTVDPRP</sequence>
<name>A0ABV4Q5H5_9ACTN</name>
<evidence type="ECO:0000313" key="2">
    <source>
        <dbReference type="EMBL" id="MFA1538412.1"/>
    </source>
</evidence>
<protein>
    <recommendedName>
        <fullName evidence="4">DUF397 domain-containing protein</fullName>
    </recommendedName>
</protein>
<gene>
    <name evidence="2" type="ORF">SM611_05670</name>
</gene>
<accession>A0ABV4Q5H5</accession>